<evidence type="ECO:0000256" key="1">
    <source>
        <dbReference type="ARBA" id="ARBA00006828"/>
    </source>
</evidence>
<reference evidence="3" key="1">
    <citation type="submission" date="2019-08" db="EMBL/GenBank/DDBJ databases">
        <title>The improved chromosome-level genome for the pearl oyster Pinctada fucata martensii using PacBio sequencing and Hi-C.</title>
        <authorList>
            <person name="Zheng Z."/>
        </authorList>
    </citation>
    <scope>NUCLEOTIDE SEQUENCE</scope>
    <source>
        <strain evidence="3">ZZ-2019</strain>
        <tissue evidence="3">Adductor muscle</tissue>
    </source>
</reference>
<dbReference type="GO" id="GO:0005525">
    <property type="term" value="F:GTP binding"/>
    <property type="evidence" value="ECO:0007669"/>
    <property type="project" value="InterPro"/>
</dbReference>
<dbReference type="PROSITE" id="PS51717">
    <property type="entry name" value="G_VLIG"/>
    <property type="match status" value="1"/>
</dbReference>
<evidence type="ECO:0000259" key="2">
    <source>
        <dbReference type="PROSITE" id="PS51717"/>
    </source>
</evidence>
<protein>
    <recommendedName>
        <fullName evidence="2">VLIG-type G domain-containing protein</fullName>
    </recommendedName>
</protein>
<dbReference type="Pfam" id="PF25974">
    <property type="entry name" value="URGCP_9th"/>
    <property type="match status" value="1"/>
</dbReference>
<dbReference type="Proteomes" id="UP001186944">
    <property type="component" value="Unassembled WGS sequence"/>
</dbReference>
<evidence type="ECO:0000313" key="4">
    <source>
        <dbReference type="Proteomes" id="UP001186944"/>
    </source>
</evidence>
<dbReference type="InterPro" id="IPR052986">
    <property type="entry name" value="VLIG_GTPase"/>
</dbReference>
<name>A0AA88XNA4_PINIB</name>
<dbReference type="InterPro" id="IPR027417">
    <property type="entry name" value="P-loop_NTPase"/>
</dbReference>
<organism evidence="3 4">
    <name type="scientific">Pinctada imbricata</name>
    <name type="common">Atlantic pearl-oyster</name>
    <name type="synonym">Pinctada martensii</name>
    <dbReference type="NCBI Taxonomy" id="66713"/>
    <lineage>
        <taxon>Eukaryota</taxon>
        <taxon>Metazoa</taxon>
        <taxon>Spiralia</taxon>
        <taxon>Lophotrochozoa</taxon>
        <taxon>Mollusca</taxon>
        <taxon>Bivalvia</taxon>
        <taxon>Autobranchia</taxon>
        <taxon>Pteriomorphia</taxon>
        <taxon>Pterioida</taxon>
        <taxon>Pterioidea</taxon>
        <taxon>Pteriidae</taxon>
        <taxon>Pinctada</taxon>
    </lineage>
</organism>
<evidence type="ECO:0000313" key="3">
    <source>
        <dbReference type="EMBL" id="KAK3084287.1"/>
    </source>
</evidence>
<dbReference type="PANTHER" id="PTHR14819:SF5">
    <property type="entry name" value="INTERFERON-INDUCED VERY LARGE GTPASE 1"/>
    <property type="match status" value="1"/>
</dbReference>
<dbReference type="Pfam" id="PF25496">
    <property type="entry name" value="URGCP"/>
    <property type="match status" value="1"/>
</dbReference>
<dbReference type="InterPro" id="IPR058641">
    <property type="entry name" value="GVIN1_dom"/>
</dbReference>
<dbReference type="EMBL" id="VSWD01000013">
    <property type="protein sequence ID" value="KAK3084287.1"/>
    <property type="molecule type" value="Genomic_DNA"/>
</dbReference>
<comment type="similarity">
    <text evidence="1">Belongs to the TRAFAC class dynamin-like GTPase superfamily. Very large inducible GTPase (VLIG) family.</text>
</comment>
<comment type="caution">
    <text evidence="3">The sequence shown here is derived from an EMBL/GenBank/DDBJ whole genome shotgun (WGS) entry which is preliminary data.</text>
</comment>
<proteinExistence type="inferred from homology"/>
<dbReference type="PANTHER" id="PTHR14819">
    <property type="entry name" value="GTP-BINDING"/>
    <property type="match status" value="1"/>
</dbReference>
<accession>A0AA88XNA4</accession>
<keyword evidence="4" id="KW-1185">Reference proteome</keyword>
<dbReference type="InterPro" id="IPR057365">
    <property type="entry name" value="URGCP"/>
</dbReference>
<dbReference type="SUPFAM" id="SSF52540">
    <property type="entry name" value="P-loop containing nucleoside triphosphate hydrolases"/>
    <property type="match status" value="1"/>
</dbReference>
<gene>
    <name evidence="3" type="ORF">FSP39_011091</name>
</gene>
<dbReference type="Gene3D" id="3.40.50.300">
    <property type="entry name" value="P-loop containing nucleotide triphosphate hydrolases"/>
    <property type="match status" value="1"/>
</dbReference>
<dbReference type="Pfam" id="PF25683">
    <property type="entry name" value="URGCP_GTPase"/>
    <property type="match status" value="1"/>
</dbReference>
<sequence>MLLVRDSNLLYFRYSELHHSSTAKARTVPSVEHAADEKYAELREIIEAKLMEYDSGRLSKEQLVSYLRTQIGKKEHRKEAVDDDAPDIDFIEEVQRNLNACKTFSKSPERQVVSLNGIFVTRDHINTDCHCDNLIQFEVDKFAKIELKEPQRITVYFSSSHEVDTFLRLIGLIGTDAFNVINDNDIKDSYFPKSKNTDFSQKCDRTQLCLTLYRIPTCEVDVNPDTISFTPAVVNCLYRIQHLLDNGFYVQANTCGMEFLRKFGSHVYMKTVLMGGCFLLKTESRNVSHSNPIDKFHTLQLDQLMTSLITLHCKEELEDKEKDVRHLCIRKGGPDVKVSLPFWEVLLKRHRYVASLISHGSFQLTDYVPIWEIVGNSEMSGNRENLCIFLQKLWSSQHENIYVLRQYSTAPTSDVNKCSGYIECAISKTSIKLISIQIAIDILEDLNYEIEHSHAIQRKEWVKELQGRGLIDTFCSLLYDRRDGFSEKYCRLLIDFFRITDIYLIPDGHEAFIHFLQWMFEKEDDRTICASLENTEDSCVMNVLSLFVLMKQTEAKQNTNFCQYLMIFKYLNDLNIDFENEEIRFLTGPKLEDLKTFFQKVEDPLLNVTNDFKTQRNVLLEILDNKRSDHLIKRIRYVIQNTPLGVNPRIRTILLNEENVTKRRLEDLQYTKSDADILGWKYFEGKEMHLYQQNWHLHRIEQNAIKRFDLPVAVTEILESLGLTDKYPRKISIQCVQSHIDCLFKKPDSLFEVPWTFLREIIAVNYSFREKILQDFYGEENTSEKEIDLLSELLSEDSFESQKNTVASEKKTYLHPSDVLLIIYLCSDMHLQKILANKIVSCQLAVPFIHPTLEDGNLAAMTWPLHEIVIGAEGIPAYSGRLPIVSFIRIGKCGFRSKSKLINEVLRDHNQEHSTFFHRDCFCGDQQRQISNGTIELSWYVQSIDNRVKSFAILNLRGDADDMRKQTTFLHESSNVLVVLMDVTNFDNPALYDSLEGIYRSKASVILVTNMKDKKRAKHIIPTHVKNTGMDISKTTLISLFDNEGKEHNTSTFRSLLTKEIAGKLETVSDSRGIEKAIENSSISLIHDENEDACRAGKQLATEVFDSFMKSGSKSDILPLQGEEYWQKLSKEEKKRNRVGKHLLYDPSEKASKKIEWIKERQLSICLSNCHFPIFIENLYISFENRTVLPFFISRLKHLLDGVSRKRQRENQNKFREALWKLQMDKSEDNALMLNTAEKELTNSSYGLEHCFREIGQVFEAFMNMLELKKHLMEEKSMIVCQLLPKIVAKLLLIGYPFELMDGDTANVPLNWIKAVFGELRNQIGDTKVFIVSVLGIQSSGKSTLLNSMFGLQLAESAGRCTRGIFTQLVPVKSNRLKLGCDYLMVVDTEGLRAPERSERKVHHDNELATLVIGMADFTIINIKGETMADMENVLQIAVHALLRLKQANKELCLKQSCVIVHHNVSAQDVEQKKQHGNHKTIQNLDQITREVAVTEHLSAEYNTFSDVIKFDPSTCIKYIPDLWQGNPPMAPVNTNYSATITDIAKQMFHETSRKEYLSISYTLDYFESLWKGILKEDFVFSFRNSLEVKAYKMLENEYQPMAWGLEEMQLKWYDNKVLQLLNKCSSEKELEISARKLFQEFSMSIETEQNKVQEELKVFLEKSALKEVMVQWRESKLIDIQLLVADIKERMKEKIESIKTHIRIDLSSRNLVHEKQKNINEKAQQLAKSFEGKNPSEEEQSRAFEDMWKNWLSEIEEQIPNESNEDKIQNLNRMMEKTLVQEFSQHSAMLEKRLKEGKSHILTEYSLLKGTFVLLQKEHISTVGFMSIAQPFTGKIDISNYVDLTSERIDEALLKIDEFLQNLKEKEKECTDSEFKNILKILKDFFVSHNARHDSYKLNHDFQIDLALHVKRFVFYHFSKFNVDFYHKRSVQYRLKCYKPNAFDFFTNTVNSKTQEIVAAKIICSELEERICNKVMLNVALIVKRALQTSFCFQKFYLIKGILEHLCRNLDFNEYMEFITDPESFAKNWLHHYLHERYFHPENPDSFYALSEIEIQGMLSKIESFLWTKFKEEDFESMEMWIVRFRQELDHIVALEKNDFLHVLYQNVTDIVHFNECVKENCRELYTRLQDRFKSMNSETVKWVDQSPVDGVFEKLWGCKEVCPWCKEPCRYAAVNHNVKHECIQHRPIGVGGIHDSFSRQLIIESCNFKVQSSQKMKCGEWCGCDSLCLRFHAYKEYKKYLPNWDIAPQVDMRSSRYWTWFMCTFREDLIQHYQVSFPKIPQSWRKITQEEAIESLQVNKYIF</sequence>
<feature type="domain" description="VLIG-type G" evidence="2">
    <location>
        <begin position="1326"/>
        <end position="1571"/>
    </location>
</feature>
<dbReference type="InterPro" id="IPR030383">
    <property type="entry name" value="G_VLIG_dom"/>
</dbReference>